<feature type="domain" description="Methyltransferase" evidence="1">
    <location>
        <begin position="59"/>
        <end position="158"/>
    </location>
</feature>
<dbReference type="RefSeq" id="WP_100678561.1">
    <property type="nucleotide sequence ID" value="NZ_NIPO01000001.1"/>
</dbReference>
<dbReference type="InterPro" id="IPR025714">
    <property type="entry name" value="Methyltranfer_dom"/>
</dbReference>
<keyword evidence="2" id="KW-0808">Transferase</keyword>
<reference evidence="2 3" key="1">
    <citation type="submission" date="2017-06" db="EMBL/GenBank/DDBJ databases">
        <title>Description of Avrilella dinanensis gen. nov. sp. nov.</title>
        <authorList>
            <person name="Leyer C."/>
            <person name="Sassi M."/>
            <person name="Minet J."/>
            <person name="Kayal S."/>
            <person name="Cattoir V."/>
        </authorList>
    </citation>
    <scope>NUCLEOTIDE SEQUENCE [LARGE SCALE GENOMIC DNA]</scope>
    <source>
        <strain evidence="2 3">UR159</strain>
    </source>
</reference>
<dbReference type="GO" id="GO:0008168">
    <property type="term" value="F:methyltransferase activity"/>
    <property type="evidence" value="ECO:0007669"/>
    <property type="project" value="UniProtKB-KW"/>
</dbReference>
<dbReference type="Pfam" id="PF13847">
    <property type="entry name" value="Methyltransf_31"/>
    <property type="match status" value="1"/>
</dbReference>
<evidence type="ECO:0000313" key="2">
    <source>
        <dbReference type="EMBL" id="PJR05002.1"/>
    </source>
</evidence>
<dbReference type="GO" id="GO:0032259">
    <property type="term" value="P:methylation"/>
    <property type="evidence" value="ECO:0007669"/>
    <property type="project" value="UniProtKB-KW"/>
</dbReference>
<organism evidence="2 3">
    <name type="scientific">Avrilella dinanensis</name>
    <dbReference type="NCBI Taxonomy" id="2008672"/>
    <lineage>
        <taxon>Bacteria</taxon>
        <taxon>Pseudomonadati</taxon>
        <taxon>Bacteroidota</taxon>
        <taxon>Flavobacteriia</taxon>
        <taxon>Flavobacteriales</taxon>
        <taxon>Flavobacteriaceae</taxon>
        <taxon>Avrilella</taxon>
    </lineage>
</organism>
<dbReference type="SUPFAM" id="SSF53335">
    <property type="entry name" value="S-adenosyl-L-methionine-dependent methyltransferases"/>
    <property type="match status" value="1"/>
</dbReference>
<dbReference type="InterPro" id="IPR029063">
    <property type="entry name" value="SAM-dependent_MTases_sf"/>
</dbReference>
<keyword evidence="2" id="KW-0489">Methyltransferase</keyword>
<dbReference type="Gene3D" id="3.40.50.150">
    <property type="entry name" value="Vaccinia Virus protein VP39"/>
    <property type="match status" value="1"/>
</dbReference>
<dbReference type="EMBL" id="NIPO01000001">
    <property type="protein sequence ID" value="PJR05002.1"/>
    <property type="molecule type" value="Genomic_DNA"/>
</dbReference>
<dbReference type="OrthoDB" id="1143568at2"/>
<protein>
    <submittedName>
        <fullName evidence="2">SAM-dependent methyltransferase</fullName>
    </submittedName>
</protein>
<evidence type="ECO:0000313" key="3">
    <source>
        <dbReference type="Proteomes" id="UP000231960"/>
    </source>
</evidence>
<evidence type="ECO:0000259" key="1">
    <source>
        <dbReference type="Pfam" id="PF13847"/>
    </source>
</evidence>
<keyword evidence="3" id="KW-1185">Reference proteome</keyword>
<comment type="caution">
    <text evidence="2">The sequence shown here is derived from an EMBL/GenBank/DDBJ whole genome shotgun (WGS) entry which is preliminary data.</text>
</comment>
<name>A0A2M9R821_9FLAO</name>
<accession>A0A2M9R821</accession>
<proteinExistence type="predicted"/>
<dbReference type="Proteomes" id="UP000231960">
    <property type="component" value="Unassembled WGS sequence"/>
</dbReference>
<dbReference type="CDD" id="cd02440">
    <property type="entry name" value="AdoMet_MTases"/>
    <property type="match status" value="1"/>
</dbReference>
<sequence>MKDLLGRAILDYQIRKKPVFIDTCTNLTDWDELEIAYFFRDYNEMPQIEQKALDLCKGKVLDVGCGAGSHALHLQKKGVELTAIDISAHAVEACKNRGINNVYCKNVLDIAEKYDTILMLMNGTGIFQTLNQTSEYLQLLKSLLNQGGQILIDSSDLIYLFDEDEDGSKWIPYDGKYYGELDFTIRYNNDEESFPWLYLDFNTLKRACDANQLNCELIVEGENYDYLARITME</sequence>
<gene>
    <name evidence="2" type="ORF">CDL10_10930</name>
</gene>
<dbReference type="AlphaFoldDB" id="A0A2M9R821"/>